<evidence type="ECO:0000313" key="3">
    <source>
        <dbReference type="EMBL" id="RZF40539.1"/>
    </source>
</evidence>
<dbReference type="PANTHER" id="PTHR15854">
    <property type="entry name" value="THAP4 PROTEIN"/>
    <property type="match status" value="1"/>
</dbReference>
<dbReference type="SMR" id="A0A482X3U1"/>
<feature type="domain" description="THAP4-like heme-binding" evidence="2">
    <location>
        <begin position="10"/>
        <end position="161"/>
    </location>
</feature>
<accession>A0A482X3U1</accession>
<dbReference type="AlphaFoldDB" id="A0A482X3U1"/>
<dbReference type="Proteomes" id="UP000291343">
    <property type="component" value="Unassembled WGS sequence"/>
</dbReference>
<evidence type="ECO:0000256" key="1">
    <source>
        <dbReference type="ARBA" id="ARBA00036993"/>
    </source>
</evidence>
<dbReference type="Pfam" id="PF08768">
    <property type="entry name" value="THAP4_heme-bd"/>
    <property type="match status" value="1"/>
</dbReference>
<comment type="caution">
    <text evidence="3">The sequence shown here is derived from an EMBL/GenBank/DDBJ whole genome shotgun (WGS) entry which is preliminary data.</text>
</comment>
<dbReference type="PANTHER" id="PTHR15854:SF4">
    <property type="entry name" value="PEROXYNITRITE ISOMERASE THAP4"/>
    <property type="match status" value="1"/>
</dbReference>
<dbReference type="CDD" id="cd07828">
    <property type="entry name" value="lipocalin_heme-bd-THAP4-like"/>
    <property type="match status" value="1"/>
</dbReference>
<reference evidence="3 4" key="1">
    <citation type="journal article" date="2017" name="Gigascience">
        <title>Genome sequence of the small brown planthopper, Laodelphax striatellus.</title>
        <authorList>
            <person name="Zhu J."/>
            <person name="Jiang F."/>
            <person name="Wang X."/>
            <person name="Yang P."/>
            <person name="Bao Y."/>
            <person name="Zhao W."/>
            <person name="Wang W."/>
            <person name="Lu H."/>
            <person name="Wang Q."/>
            <person name="Cui N."/>
            <person name="Li J."/>
            <person name="Chen X."/>
            <person name="Luo L."/>
            <person name="Yu J."/>
            <person name="Kang L."/>
            <person name="Cui F."/>
        </authorList>
    </citation>
    <scope>NUCLEOTIDE SEQUENCE [LARGE SCALE GENOMIC DNA]</scope>
    <source>
        <strain evidence="3">Lst14</strain>
    </source>
</reference>
<comment type="catalytic activity">
    <reaction evidence="1">
        <text>peroxynitrite = nitrate</text>
        <dbReference type="Rhea" id="RHEA:63116"/>
        <dbReference type="ChEBI" id="CHEBI:17632"/>
        <dbReference type="ChEBI" id="CHEBI:25941"/>
    </reaction>
    <physiologicalReaction direction="left-to-right" evidence="1">
        <dbReference type="Rhea" id="RHEA:63117"/>
    </physiologicalReaction>
</comment>
<evidence type="ECO:0000313" key="4">
    <source>
        <dbReference type="Proteomes" id="UP000291343"/>
    </source>
</evidence>
<dbReference type="InterPro" id="IPR014878">
    <property type="entry name" value="THAP4-like_heme-bd"/>
</dbReference>
<gene>
    <name evidence="3" type="ORF">LSTR_LSTR000418</name>
</gene>
<dbReference type="InParanoid" id="A0A482X3U1"/>
<dbReference type="SUPFAM" id="SSF50814">
    <property type="entry name" value="Lipocalins"/>
    <property type="match status" value="1"/>
</dbReference>
<organism evidence="3 4">
    <name type="scientific">Laodelphax striatellus</name>
    <name type="common">Small brown planthopper</name>
    <name type="synonym">Delphax striatella</name>
    <dbReference type="NCBI Taxonomy" id="195883"/>
    <lineage>
        <taxon>Eukaryota</taxon>
        <taxon>Metazoa</taxon>
        <taxon>Ecdysozoa</taxon>
        <taxon>Arthropoda</taxon>
        <taxon>Hexapoda</taxon>
        <taxon>Insecta</taxon>
        <taxon>Pterygota</taxon>
        <taxon>Neoptera</taxon>
        <taxon>Paraneoptera</taxon>
        <taxon>Hemiptera</taxon>
        <taxon>Auchenorrhyncha</taxon>
        <taxon>Fulgoroidea</taxon>
        <taxon>Delphacidae</taxon>
        <taxon>Criomorphinae</taxon>
        <taxon>Laodelphax</taxon>
    </lineage>
</organism>
<dbReference type="InterPro" id="IPR045165">
    <property type="entry name" value="Nitrobindin"/>
</dbReference>
<sequence length="166" mass="18904">MQPGPIHDSIKPISWILGKWVSDSGTGTYPTIEAFSYCEEIVFESCGQPTINYYARSWHTQKKHPMHFESGFLKINPGTNRAAFVVAHNFGLTSLEEGDFDESNLTLKSSNISRMEFDKEPSVTSLERHFILMKENIMKQHVSMQTSNTPITTHTSATYRRVIDDE</sequence>
<dbReference type="EMBL" id="QKKF02018223">
    <property type="protein sequence ID" value="RZF40539.1"/>
    <property type="molecule type" value="Genomic_DNA"/>
</dbReference>
<dbReference type="InterPro" id="IPR012674">
    <property type="entry name" value="Calycin"/>
</dbReference>
<name>A0A482X3U1_LAOST</name>
<dbReference type="Gene3D" id="2.40.128.20">
    <property type="match status" value="1"/>
</dbReference>
<proteinExistence type="predicted"/>
<keyword evidence="4" id="KW-1185">Reference proteome</keyword>
<dbReference type="OrthoDB" id="58529at2759"/>
<protein>
    <recommendedName>
        <fullName evidence="2">THAP4-like heme-binding domain-containing protein</fullName>
    </recommendedName>
</protein>
<evidence type="ECO:0000259" key="2">
    <source>
        <dbReference type="Pfam" id="PF08768"/>
    </source>
</evidence>